<dbReference type="OrthoDB" id="598431at2"/>
<dbReference type="AlphaFoldDB" id="A0A4P7XHG3"/>
<reference evidence="1 2" key="1">
    <citation type="submission" date="2018-07" db="EMBL/GenBank/DDBJ databases">
        <title>Marsedoiliclastica nanhaica gen. nov. sp. nov., a novel marine hydrocarbonoclastic bacterium isolated from an in-situ enriched hydrocarbon-degrading consortium in deep-sea sediment.</title>
        <authorList>
            <person name="Dong C."/>
            <person name="Ma T."/>
            <person name="Liu R."/>
            <person name="Shao Z."/>
        </authorList>
    </citation>
    <scope>NUCLEOTIDE SEQUENCE [LARGE SCALE GENOMIC DNA]</scope>
    <source>
        <strain evidence="2">soil36-7</strain>
    </source>
</reference>
<organism evidence="1 2">
    <name type="scientific">Hydrocarboniclastica marina</name>
    <dbReference type="NCBI Taxonomy" id="2259620"/>
    <lineage>
        <taxon>Bacteria</taxon>
        <taxon>Pseudomonadati</taxon>
        <taxon>Pseudomonadota</taxon>
        <taxon>Gammaproteobacteria</taxon>
        <taxon>Alteromonadales</taxon>
        <taxon>Alteromonadaceae</taxon>
        <taxon>Hydrocarboniclastica</taxon>
    </lineage>
</organism>
<sequence>MTIDQISQPITAQTVLEALTRAVERELDRKRRLGHYYVTWENGQAVFHGEDAPVSVGHTQKPQ</sequence>
<evidence type="ECO:0000313" key="2">
    <source>
        <dbReference type="Proteomes" id="UP000298049"/>
    </source>
</evidence>
<accession>A0A4P7XHG3</accession>
<protein>
    <submittedName>
        <fullName evidence="1">Uncharacterized protein</fullName>
    </submittedName>
</protein>
<dbReference type="RefSeq" id="WP_136549199.1">
    <property type="nucleotide sequence ID" value="NZ_CP031093.1"/>
</dbReference>
<gene>
    <name evidence="1" type="ORF">soil367_11320</name>
</gene>
<proteinExistence type="predicted"/>
<dbReference type="Proteomes" id="UP000298049">
    <property type="component" value="Chromosome"/>
</dbReference>
<dbReference type="EMBL" id="CP031093">
    <property type="protein sequence ID" value="QCF26478.1"/>
    <property type="molecule type" value="Genomic_DNA"/>
</dbReference>
<dbReference type="KEGG" id="hmi:soil367_11320"/>
<keyword evidence="2" id="KW-1185">Reference proteome</keyword>
<name>A0A4P7XHG3_9ALTE</name>
<evidence type="ECO:0000313" key="1">
    <source>
        <dbReference type="EMBL" id="QCF26478.1"/>
    </source>
</evidence>